<evidence type="ECO:0000313" key="2">
    <source>
        <dbReference type="EMBL" id="KFG42279.1"/>
    </source>
</evidence>
<feature type="compositionally biased region" description="Basic and acidic residues" evidence="1">
    <location>
        <begin position="38"/>
        <end position="50"/>
    </location>
</feature>
<protein>
    <submittedName>
        <fullName evidence="2">Uncharacterized protein</fullName>
    </submittedName>
</protein>
<proteinExistence type="predicted"/>
<dbReference type="AlphaFoldDB" id="A0A086KD11"/>
<evidence type="ECO:0000313" key="3">
    <source>
        <dbReference type="Proteomes" id="UP000028828"/>
    </source>
</evidence>
<comment type="caution">
    <text evidence="2">The sequence shown here is derived from an EMBL/GenBank/DDBJ whole genome shotgun (WGS) entry which is preliminary data.</text>
</comment>
<reference evidence="2 3" key="1">
    <citation type="submission" date="2014-03" db="EMBL/GenBank/DDBJ databases">
        <authorList>
            <person name="Sibley D."/>
            <person name="Venepally P."/>
            <person name="Karamycheva S."/>
            <person name="Hadjithomas M."/>
            <person name="Khan A."/>
            <person name="Brunk B."/>
            <person name="Roos D."/>
            <person name="Caler E."/>
            <person name="Lorenzi H."/>
        </authorList>
    </citation>
    <scope>NUCLEOTIDE SEQUENCE [LARGE SCALE GENOMIC DNA]</scope>
    <source>
        <strain evidence="3">p89</strain>
    </source>
</reference>
<feature type="region of interest" description="Disordered" evidence="1">
    <location>
        <begin position="1"/>
        <end position="57"/>
    </location>
</feature>
<name>A0A086KD11_TOXGO</name>
<evidence type="ECO:0000256" key="1">
    <source>
        <dbReference type="SAM" id="MobiDB-lite"/>
    </source>
</evidence>
<dbReference type="Proteomes" id="UP000028828">
    <property type="component" value="Unassembled WGS sequence"/>
</dbReference>
<organism evidence="2 3">
    <name type="scientific">Toxoplasma gondii p89</name>
    <dbReference type="NCBI Taxonomy" id="943119"/>
    <lineage>
        <taxon>Eukaryota</taxon>
        <taxon>Sar</taxon>
        <taxon>Alveolata</taxon>
        <taxon>Apicomplexa</taxon>
        <taxon>Conoidasida</taxon>
        <taxon>Coccidia</taxon>
        <taxon>Eucoccidiorida</taxon>
        <taxon>Eimeriorina</taxon>
        <taxon>Sarcocystidae</taxon>
        <taxon>Toxoplasma</taxon>
    </lineage>
</organism>
<accession>A0A086KD11</accession>
<gene>
    <name evidence="2" type="ORF">TGP89_228640</name>
</gene>
<dbReference type="EMBL" id="AEYI02001037">
    <property type="protein sequence ID" value="KFG42279.1"/>
    <property type="molecule type" value="Genomic_DNA"/>
</dbReference>
<dbReference type="VEuPathDB" id="ToxoDB:TGP89_228640"/>
<sequence>MPLCLPRGGSGATSGRGLLLQQGREEQASSRRRGWRTRAQEHRGEEDKKATERRRRNLLGMRLPGRRLFFLPSPRRGWWFCGDEETRELPLSFFASLCAPENAHNVLSAGLRSRFVSPSWRQLPLPLSSLLRPTSRFSREVSPCRDPPPARCCARR</sequence>